<dbReference type="Proteomes" id="UP000044026">
    <property type="component" value="Unassembled WGS sequence"/>
</dbReference>
<dbReference type="EMBL" id="CDOE01000054">
    <property type="protein sequence ID" value="CEN34979.1"/>
    <property type="molecule type" value="Genomic_DNA"/>
</dbReference>
<dbReference type="RefSeq" id="WP_041999661.1">
    <property type="nucleotide sequence ID" value="NZ_CP022382.1"/>
</dbReference>
<accession>A0A0B7H8V3</accession>
<dbReference type="AlphaFoldDB" id="A0A0B7H8V3"/>
<name>A0A0B7H8V3_9FLAO</name>
<dbReference type="GeneID" id="69579892"/>
<organism evidence="1 2">
    <name type="scientific">Capnocytophaga canimorsus</name>
    <dbReference type="NCBI Taxonomy" id="28188"/>
    <lineage>
        <taxon>Bacteria</taxon>
        <taxon>Pseudomonadati</taxon>
        <taxon>Bacteroidota</taxon>
        <taxon>Flavobacteriia</taxon>
        <taxon>Flavobacteriales</taxon>
        <taxon>Flavobacteriaceae</taxon>
        <taxon>Capnocytophaga</taxon>
    </lineage>
</organism>
<evidence type="ECO:0000313" key="2">
    <source>
        <dbReference type="Proteomes" id="UP000044026"/>
    </source>
</evidence>
<sequence>MARNSFAENITRNQMLVKGLQGRAENLPIGVTAEIVTEMDALNKQAMDLNAEQEKLKAKLKEKTAQLDTIIKSLEEKHAFVKKYVKLGVPKKLWREFGIEDKR</sequence>
<reference evidence="1 2" key="1">
    <citation type="submission" date="2015-01" db="EMBL/GenBank/DDBJ databases">
        <authorList>
            <person name="Xiang T."/>
            <person name="Song Y."/>
            <person name="Huang L."/>
            <person name="Wang B."/>
            <person name="Wu P."/>
        </authorList>
    </citation>
    <scope>NUCLEOTIDE SEQUENCE [LARGE SCALE GENOMIC DNA]</scope>
    <source>
        <strain evidence="1 2">Cc12</strain>
    </source>
</reference>
<proteinExistence type="predicted"/>
<gene>
    <name evidence="1" type="ORF">CCAN12_580009</name>
</gene>
<evidence type="ECO:0000313" key="1">
    <source>
        <dbReference type="EMBL" id="CEN34979.1"/>
    </source>
</evidence>
<protein>
    <submittedName>
        <fullName evidence="1">Uncharacterized protein</fullName>
    </submittedName>
</protein>